<evidence type="ECO:0000259" key="5">
    <source>
        <dbReference type="Pfam" id="PF13087"/>
    </source>
</evidence>
<feature type="compositionally biased region" description="Polar residues" evidence="3">
    <location>
        <begin position="149"/>
        <end position="159"/>
    </location>
</feature>
<dbReference type="InterPro" id="IPR041677">
    <property type="entry name" value="DNA2/NAM7_AAA_11"/>
</dbReference>
<feature type="compositionally biased region" description="Low complexity" evidence="3">
    <location>
        <begin position="79"/>
        <end position="97"/>
    </location>
</feature>
<evidence type="ECO:0000256" key="1">
    <source>
        <dbReference type="ARBA" id="ARBA00022806"/>
    </source>
</evidence>
<accession>A0A2H1GKJ4</accession>
<proteinExistence type="predicted"/>
<evidence type="ECO:0000313" key="7">
    <source>
        <dbReference type="Proteomes" id="UP000245764"/>
    </source>
</evidence>
<dbReference type="Pfam" id="PF13086">
    <property type="entry name" value="AAA_11"/>
    <property type="match status" value="1"/>
</dbReference>
<dbReference type="Proteomes" id="UP000245764">
    <property type="component" value="Chromosome 6"/>
</dbReference>
<keyword evidence="1" id="KW-0378">Hydrolase</keyword>
<keyword evidence="2" id="KW-0175">Coiled coil</keyword>
<dbReference type="PANTHER" id="PTHR10887">
    <property type="entry name" value="DNA2/NAM7 HELICASE FAMILY"/>
    <property type="match status" value="1"/>
</dbReference>
<dbReference type="SUPFAM" id="SSF52540">
    <property type="entry name" value="P-loop containing nucleoside triphosphate hydrolases"/>
    <property type="match status" value="1"/>
</dbReference>
<feature type="region of interest" description="Disordered" evidence="3">
    <location>
        <begin position="1512"/>
        <end position="1575"/>
    </location>
</feature>
<feature type="compositionally biased region" description="Basic and acidic residues" evidence="3">
    <location>
        <begin position="39"/>
        <end position="54"/>
    </location>
</feature>
<feature type="compositionally biased region" description="Polar residues" evidence="3">
    <location>
        <begin position="1"/>
        <end position="16"/>
    </location>
</feature>
<evidence type="ECO:0008006" key="8">
    <source>
        <dbReference type="Google" id="ProtNLM"/>
    </source>
</evidence>
<dbReference type="EMBL" id="LT854258">
    <property type="protein sequence ID" value="SMR54095.1"/>
    <property type="molecule type" value="Genomic_DNA"/>
</dbReference>
<dbReference type="InterPro" id="IPR027417">
    <property type="entry name" value="P-loop_NTPase"/>
</dbReference>
<dbReference type="InterPro" id="IPR045055">
    <property type="entry name" value="DNA2/NAM7-like"/>
</dbReference>
<dbReference type="InterPro" id="IPR047187">
    <property type="entry name" value="SF1_C_Upf1"/>
</dbReference>
<feature type="domain" description="DNA2/NAM7 helicase-like C-terminal" evidence="5">
    <location>
        <begin position="1222"/>
        <end position="1437"/>
    </location>
</feature>
<feature type="compositionally biased region" description="Polar residues" evidence="3">
    <location>
        <begin position="172"/>
        <end position="181"/>
    </location>
</feature>
<reference evidence="7" key="1">
    <citation type="submission" date="2017-05" db="EMBL/GenBank/DDBJ databases">
        <authorList>
            <person name="Song R."/>
            <person name="Chenine A.L."/>
            <person name="Ruprecht R.M."/>
        </authorList>
    </citation>
    <scope>NUCLEOTIDE SEQUENCE [LARGE SCALE GENOMIC DNA]</scope>
</reference>
<dbReference type="CDD" id="cd18808">
    <property type="entry name" value="SF1_C_Upf1"/>
    <property type="match status" value="1"/>
</dbReference>
<evidence type="ECO:0000256" key="2">
    <source>
        <dbReference type="SAM" id="Coils"/>
    </source>
</evidence>
<keyword evidence="1" id="KW-0547">Nucleotide-binding</keyword>
<feature type="compositionally biased region" description="Gly residues" evidence="3">
    <location>
        <begin position="25"/>
        <end position="35"/>
    </location>
</feature>
<feature type="coiled-coil region" evidence="2">
    <location>
        <begin position="425"/>
        <end position="467"/>
    </location>
</feature>
<keyword evidence="1" id="KW-0067">ATP-binding</keyword>
<organism evidence="6 7">
    <name type="scientific">Zymoseptoria tritici ST99CH_1E4</name>
    <dbReference type="NCBI Taxonomy" id="1276532"/>
    <lineage>
        <taxon>Eukaryota</taxon>
        <taxon>Fungi</taxon>
        <taxon>Dikarya</taxon>
        <taxon>Ascomycota</taxon>
        <taxon>Pezizomycotina</taxon>
        <taxon>Dothideomycetes</taxon>
        <taxon>Dothideomycetidae</taxon>
        <taxon>Mycosphaerellales</taxon>
        <taxon>Mycosphaerellaceae</taxon>
        <taxon>Zymoseptoria</taxon>
    </lineage>
</organism>
<dbReference type="Gene3D" id="3.40.50.300">
    <property type="entry name" value="P-loop containing nucleotide triphosphate hydrolases"/>
    <property type="match status" value="2"/>
</dbReference>
<dbReference type="GO" id="GO:0004386">
    <property type="term" value="F:helicase activity"/>
    <property type="evidence" value="ECO:0007669"/>
    <property type="project" value="InterPro"/>
</dbReference>
<gene>
    <name evidence="6" type="ORF">ZT1E4_G6938</name>
</gene>
<name>A0A2H1GKJ4_ZYMTR</name>
<feature type="region of interest" description="Disordered" evidence="3">
    <location>
        <begin position="1"/>
        <end position="217"/>
    </location>
</feature>
<dbReference type="PANTHER" id="PTHR10887:SF495">
    <property type="entry name" value="HELICASE SENATAXIN ISOFORM X1-RELATED"/>
    <property type="match status" value="1"/>
</dbReference>
<dbReference type="InterPro" id="IPR041679">
    <property type="entry name" value="DNA2/NAM7-like_C"/>
</dbReference>
<feature type="domain" description="DNA2/NAM7 helicase helicase" evidence="4">
    <location>
        <begin position="919"/>
        <end position="1212"/>
    </location>
</feature>
<sequence length="1575" mass="172609">MSSHENTPAGNGNNTDRSLRSGDNNGTGSGNGNAAGGTDKAKAETKAKFDEALKKSKAKKKKGGALAALFENPPDLSDKATSSAAPKGPAAPAHKSPIAQEDIGAEPVVEQQGGAESPNAMEGLPAMFDEDRIEYSDDEGYVPPKVAVKQTQQSETSAPEQDDEGDFIMSPSRDNGSSGPANPTDPPVDQDGDLDMSNSEAGASGSQKPPAKKSRWDNAQSDDVIFGAAHDPHAGEVWDFVSNRKGHRENFELGRAAYKPLMTQNRFDVFDAVVDQHSIVDPKNAPASIKRKHTEVASVEVLSELPHNIRYPDEEKYPRFLACDKFCDFPLDEVYGGAQAFRGQDRPKFQVQIGPDENDVVSYDPTNSDHAVIQIHSAPDEFATHCFGAFPQARYDQPAVDAALQSKTAPITHGAPNEDGSAKVAQTADKNKNIAANKAKEAEDDKLKKAAAELSKQEEEKRKLATKLSKFVKVMYLPDTQYGCTVISIEARTVAGGEEFLAGSKEAPRKVRCEIYANSLRRSFTDVGFRMSMGKDREDLVELPLNDDLAQHAKHDMVVRTDIDLIPAGDEPAQGATGRPIWQGISRTELTQLGQRFDADASMLSESEGLIVLLDRASSFTIFKIHRKDEASEMFARVFRSCMYACAILGNFWWYVVATADHRDGKTTYWPLSGQDFPWSRACIPRWMIKKWKVHFNEQGVAIESEPAQVEIFGRNKARGFPDDATSTFVQRLATMREQQHGMRQLKELTAKDGVLITAKFIPGLAGHYVACVRMAGKTNAKPSIKPGVGTRVKIGVHVDGYDVQMSGGVVEDAFETDADYCVQVLPEGKNADKVKIEDRTVVYNINVAFQGDIQGSTRQRRALEILQAGQHQTEGPWLPSLVLGAPLPEHGEKVDYMARQLTGPAWHAFNDELQRHRLNPAQMKACVDSVKPGKGVLLLWGPPGTGKTRTLIALLCALSAAKIRVVVCGPTNGSVALCAREFQELTKDKVDPLSWAVFAGGLSKVKVQPDAAQQGPEPGRSNVPRRHIGDLEAAMTADDEASAETRFIRELAIHEQLMSEAKSRGTDVEDIGFATKKLTFIQKKADGVIAEDSDDKIALAKRYMEVLERVRMSHTSGGKAISREERYAWADMEESTNAWYIEESVSIVFVTNNSSAHPVLTESFKPEMALLDEAGLASAPDLAIPLTAYKEHLRAVVPAGDPEQLGPIISSMGVNEGQRVLEVSLFEDLLKVTDQQKSNATEYDTVMLDRQYRMTPDVSEFVRRRIYRGKLFDDESVMAETDLQKKIKAALKPFQDAGIYNGRARMCIDSRSPSAKAEGSTSVFNEFEAQAVARMVHFFVIGNGIEPENVLVVTPYNAQLRAIQAYFRKFSGEEGKLLSNVQLSPTYQAQGREQKIVLLSLVQHEKDANHLGFVGGSKQLTVEISRAKDFEIIFGNFDGWRQLIVNGKKVANRTGHLWTREVGVFRDFISDCLDKGDVMLESEIRAVEAARAAKTKDFIIEAPHFKQAVEVQPPKATVKDPLASSASSGQNKSKNKKAKTSDPNPTLNMGMSIPERPASGFQGKGKGKGKANMK</sequence>
<protein>
    <recommendedName>
        <fullName evidence="8">DNA2/NAM7 helicase-like C-terminal domain-containing protein</fullName>
    </recommendedName>
</protein>
<feature type="compositionally biased region" description="Polar residues" evidence="3">
    <location>
        <begin position="196"/>
        <end position="207"/>
    </location>
</feature>
<keyword evidence="1" id="KW-0347">Helicase</keyword>
<evidence type="ECO:0000313" key="6">
    <source>
        <dbReference type="EMBL" id="SMR54095.1"/>
    </source>
</evidence>
<dbReference type="Pfam" id="PF13087">
    <property type="entry name" value="AAA_12"/>
    <property type="match status" value="1"/>
</dbReference>
<evidence type="ECO:0000259" key="4">
    <source>
        <dbReference type="Pfam" id="PF13086"/>
    </source>
</evidence>
<evidence type="ECO:0000256" key="3">
    <source>
        <dbReference type="SAM" id="MobiDB-lite"/>
    </source>
</evidence>
<feature type="compositionally biased region" description="Basic residues" evidence="3">
    <location>
        <begin position="1566"/>
        <end position="1575"/>
    </location>
</feature>